<dbReference type="Pfam" id="PF04773">
    <property type="entry name" value="FecR"/>
    <property type="match status" value="1"/>
</dbReference>
<keyword evidence="1" id="KW-0812">Transmembrane</keyword>
<dbReference type="Proteomes" id="UP000320811">
    <property type="component" value="Unassembled WGS sequence"/>
</dbReference>
<dbReference type="Gene3D" id="2.60.120.1440">
    <property type="match status" value="1"/>
</dbReference>
<name>A0A561P162_9BACT</name>
<dbReference type="PANTHER" id="PTHR30273">
    <property type="entry name" value="PERIPLASMIC SIGNAL SENSOR AND SIGMA FACTOR ACTIVATOR FECR-RELATED"/>
    <property type="match status" value="1"/>
</dbReference>
<keyword evidence="1" id="KW-1133">Transmembrane helix</keyword>
<sequence length="360" mass="41080">MNHKRIWELMGRKLAREASAEELQELDRLLRAHPDLHFPVETITDIWKTDPGADDRAAGEDAHRRLISRMQEKGIDIGLSFEEQQTAIFQLEAQERKSWWRYVAAAVVAGGLITAAWWWRPVGKPTSPLALNEVVTKNGSRTAVHLPDGSQVWLNAGSKLTYNKDFGNGNRDITLTGEAFFEVAKNAEYPFVIHTTRMDVKVLGTRFNVRAYPGEKVTEAALIQGSIEASLHNRPGERIILRPAEKIVITDEKSHQEHTKNNEPVMEVRHLTYYEENTEAIVETSWMENKLVFRDESFVSLAARMERWYGVTIHFSDPQLEQLRFTGVFAQETIQQALKALQMTAVFNYSIHGTDIIINQ</sequence>
<gene>
    <name evidence="4" type="ORF">FHW36_11714</name>
</gene>
<protein>
    <submittedName>
        <fullName evidence="4">FecR family protein</fullName>
    </submittedName>
</protein>
<dbReference type="InterPro" id="IPR012373">
    <property type="entry name" value="Ferrdict_sens_TM"/>
</dbReference>
<keyword evidence="5" id="KW-1185">Reference proteome</keyword>
<feature type="transmembrane region" description="Helical" evidence="1">
    <location>
        <begin position="99"/>
        <end position="119"/>
    </location>
</feature>
<reference evidence="4 5" key="1">
    <citation type="submission" date="2019-06" db="EMBL/GenBank/DDBJ databases">
        <title>Sorghum-associated microbial communities from plants grown in Nebraska, USA.</title>
        <authorList>
            <person name="Schachtman D."/>
        </authorList>
    </citation>
    <scope>NUCLEOTIDE SEQUENCE [LARGE SCALE GENOMIC DNA]</scope>
    <source>
        <strain evidence="4 5">1209</strain>
    </source>
</reference>
<dbReference type="Pfam" id="PF16344">
    <property type="entry name" value="FecR_C"/>
    <property type="match status" value="1"/>
</dbReference>
<evidence type="ECO:0000259" key="2">
    <source>
        <dbReference type="Pfam" id="PF04773"/>
    </source>
</evidence>
<accession>A0A561P162</accession>
<evidence type="ECO:0000313" key="5">
    <source>
        <dbReference type="Proteomes" id="UP000320811"/>
    </source>
</evidence>
<proteinExistence type="predicted"/>
<dbReference type="PANTHER" id="PTHR30273:SF2">
    <property type="entry name" value="PROTEIN FECR"/>
    <property type="match status" value="1"/>
</dbReference>
<dbReference type="InterPro" id="IPR032508">
    <property type="entry name" value="FecR_C"/>
</dbReference>
<comment type="caution">
    <text evidence="4">The sequence shown here is derived from an EMBL/GenBank/DDBJ whole genome shotgun (WGS) entry which is preliminary data.</text>
</comment>
<dbReference type="AlphaFoldDB" id="A0A561P162"/>
<dbReference type="Gene3D" id="3.55.50.30">
    <property type="match status" value="1"/>
</dbReference>
<feature type="domain" description="Protein FecR C-terminal" evidence="3">
    <location>
        <begin position="290"/>
        <end position="358"/>
    </location>
</feature>
<evidence type="ECO:0000313" key="4">
    <source>
        <dbReference type="EMBL" id="TWF31825.1"/>
    </source>
</evidence>
<dbReference type="EMBL" id="VIWO01000017">
    <property type="protein sequence ID" value="TWF31825.1"/>
    <property type="molecule type" value="Genomic_DNA"/>
</dbReference>
<dbReference type="PIRSF" id="PIRSF018266">
    <property type="entry name" value="FecR"/>
    <property type="match status" value="1"/>
</dbReference>
<dbReference type="InterPro" id="IPR006860">
    <property type="entry name" value="FecR"/>
</dbReference>
<evidence type="ECO:0000256" key="1">
    <source>
        <dbReference type="SAM" id="Phobius"/>
    </source>
</evidence>
<keyword evidence="1" id="KW-0472">Membrane</keyword>
<dbReference type="GO" id="GO:0016989">
    <property type="term" value="F:sigma factor antagonist activity"/>
    <property type="evidence" value="ECO:0007669"/>
    <property type="project" value="TreeGrafter"/>
</dbReference>
<dbReference type="FunFam" id="2.60.120.1440:FF:000001">
    <property type="entry name" value="Putative anti-sigma factor"/>
    <property type="match status" value="1"/>
</dbReference>
<dbReference type="OrthoDB" id="1523735at2"/>
<dbReference type="RefSeq" id="WP_145675172.1">
    <property type="nucleotide sequence ID" value="NZ_VIWO01000017.1"/>
</dbReference>
<organism evidence="4 5">
    <name type="scientific">Chitinophaga polysaccharea</name>
    <dbReference type="NCBI Taxonomy" id="1293035"/>
    <lineage>
        <taxon>Bacteria</taxon>
        <taxon>Pseudomonadati</taxon>
        <taxon>Bacteroidota</taxon>
        <taxon>Chitinophagia</taxon>
        <taxon>Chitinophagales</taxon>
        <taxon>Chitinophagaceae</taxon>
        <taxon>Chitinophaga</taxon>
    </lineage>
</organism>
<evidence type="ECO:0000259" key="3">
    <source>
        <dbReference type="Pfam" id="PF16344"/>
    </source>
</evidence>
<feature type="domain" description="FecR protein" evidence="2">
    <location>
        <begin position="133"/>
        <end position="228"/>
    </location>
</feature>